<protein>
    <recommendedName>
        <fullName evidence="5">Rhamnosyl O-methyltransferase</fullName>
    </recommendedName>
</protein>
<dbReference type="SUPFAM" id="SSF53335">
    <property type="entry name" value="S-adenosyl-L-methionine-dependent methyltransferases"/>
    <property type="match status" value="1"/>
</dbReference>
<evidence type="ECO:0000256" key="2">
    <source>
        <dbReference type="ARBA" id="ARBA00022679"/>
    </source>
</evidence>
<dbReference type="Proteomes" id="UP000650467">
    <property type="component" value="Unassembled WGS sequence"/>
</dbReference>
<dbReference type="GO" id="GO:0032259">
    <property type="term" value="P:methylation"/>
    <property type="evidence" value="ECO:0007669"/>
    <property type="project" value="UniProtKB-KW"/>
</dbReference>
<evidence type="ECO:0000313" key="3">
    <source>
        <dbReference type="EMBL" id="KAG2422761.1"/>
    </source>
</evidence>
<dbReference type="Gene3D" id="3.40.50.150">
    <property type="entry name" value="Vaccinia Virus protein VP39"/>
    <property type="match status" value="1"/>
</dbReference>
<evidence type="ECO:0008006" key="5">
    <source>
        <dbReference type="Google" id="ProtNLM"/>
    </source>
</evidence>
<dbReference type="OrthoDB" id="186626at2759"/>
<dbReference type="EMBL" id="JAEHOC010000094">
    <property type="protein sequence ID" value="KAG2422761.1"/>
    <property type="molecule type" value="Genomic_DNA"/>
</dbReference>
<proteinExistence type="predicted"/>
<dbReference type="GO" id="GO:0005886">
    <property type="term" value="C:plasma membrane"/>
    <property type="evidence" value="ECO:0007669"/>
    <property type="project" value="TreeGrafter"/>
</dbReference>
<name>A0A835SBZ8_CHLIN</name>
<comment type="caution">
    <text evidence="3">The sequence shown here is derived from an EMBL/GenBank/DDBJ whole genome shotgun (WGS) entry which is preliminary data.</text>
</comment>
<dbReference type="Pfam" id="PF04989">
    <property type="entry name" value="RMNT_CmcI"/>
    <property type="match status" value="1"/>
</dbReference>
<sequence>MGRTFGPHNYVHDSYLDFSNLVTFWQDPNDLVAIQQIVWDIKPKVIFDIGTNVGGSAIVYAHIMSAYVKPGEALIITVDPRHYSQNWDDTAKEKCPKCTPVSDNPLWSQYVQFVQAKSVDAPAISALESAIKKYGGPVLLSVDGTHEYDGVLEELRKLHKYVTVGSYMIVQDTKLDRLWDRKAALQAARDFLKENEAAAGPKFIADRKREVFRYSQHVEGFLLRVK</sequence>
<keyword evidence="4" id="KW-1185">Reference proteome</keyword>
<dbReference type="GO" id="GO:0008168">
    <property type="term" value="F:methyltransferase activity"/>
    <property type="evidence" value="ECO:0007669"/>
    <property type="project" value="UniProtKB-KW"/>
</dbReference>
<evidence type="ECO:0000256" key="1">
    <source>
        <dbReference type="ARBA" id="ARBA00022603"/>
    </source>
</evidence>
<evidence type="ECO:0000313" key="4">
    <source>
        <dbReference type="Proteomes" id="UP000650467"/>
    </source>
</evidence>
<dbReference type="GO" id="GO:0008610">
    <property type="term" value="P:lipid biosynthetic process"/>
    <property type="evidence" value="ECO:0007669"/>
    <property type="project" value="InterPro"/>
</dbReference>
<reference evidence="3" key="1">
    <citation type="journal article" date="2020" name="bioRxiv">
        <title>Comparative genomics of Chlamydomonas.</title>
        <authorList>
            <person name="Craig R.J."/>
            <person name="Hasan A.R."/>
            <person name="Ness R.W."/>
            <person name="Keightley P.D."/>
        </authorList>
    </citation>
    <scope>NUCLEOTIDE SEQUENCE</scope>
    <source>
        <strain evidence="3">SAG 7.73</strain>
    </source>
</reference>
<gene>
    <name evidence="3" type="ORF">HXX76_015781</name>
</gene>
<dbReference type="PANTHER" id="PTHR40048">
    <property type="entry name" value="RHAMNOSYL O-METHYLTRANSFERASE"/>
    <property type="match status" value="1"/>
</dbReference>
<keyword evidence="2" id="KW-0808">Transferase</keyword>
<dbReference type="InterPro" id="IPR029063">
    <property type="entry name" value="SAM-dependent_MTases_sf"/>
</dbReference>
<dbReference type="AlphaFoldDB" id="A0A835SBZ8"/>
<accession>A0A835SBZ8</accession>
<organism evidence="3 4">
    <name type="scientific">Chlamydomonas incerta</name>
    <dbReference type="NCBI Taxonomy" id="51695"/>
    <lineage>
        <taxon>Eukaryota</taxon>
        <taxon>Viridiplantae</taxon>
        <taxon>Chlorophyta</taxon>
        <taxon>core chlorophytes</taxon>
        <taxon>Chlorophyceae</taxon>
        <taxon>CS clade</taxon>
        <taxon>Chlamydomonadales</taxon>
        <taxon>Chlamydomonadaceae</taxon>
        <taxon>Chlamydomonas</taxon>
    </lineage>
</organism>
<keyword evidence="1" id="KW-0489">Methyltransferase</keyword>
<dbReference type="PANTHER" id="PTHR40048:SF1">
    <property type="entry name" value="RHAMNOSYL O-METHYLTRANSFERASE"/>
    <property type="match status" value="1"/>
</dbReference>
<dbReference type="InterPro" id="IPR007072">
    <property type="entry name" value="RNMT_CmcI"/>
</dbReference>